<dbReference type="OrthoDB" id="120976at2759"/>
<comment type="function">
    <text evidence="3">Putative oxidoreductase.</text>
</comment>
<dbReference type="Gene3D" id="3.40.50.720">
    <property type="entry name" value="NAD(P)-binding Rossmann-like Domain"/>
    <property type="match status" value="1"/>
</dbReference>
<dbReference type="SUPFAM" id="SSF52047">
    <property type="entry name" value="RNI-like"/>
    <property type="match status" value="1"/>
</dbReference>
<evidence type="ECO:0000256" key="1">
    <source>
        <dbReference type="ARBA" id="ARBA00006484"/>
    </source>
</evidence>
<dbReference type="PRINTS" id="PR00081">
    <property type="entry name" value="GDHRDH"/>
</dbReference>
<feature type="transmembrane region" description="Helical" evidence="5">
    <location>
        <begin position="827"/>
        <end position="855"/>
    </location>
</feature>
<dbReference type="SUPFAM" id="SSF51735">
    <property type="entry name" value="NAD(P)-binding Rossmann-fold domains"/>
    <property type="match status" value="1"/>
</dbReference>
<evidence type="ECO:0000313" key="7">
    <source>
        <dbReference type="Proteomes" id="UP000186817"/>
    </source>
</evidence>
<comment type="caution">
    <text evidence="6">The sequence shown here is derived from an EMBL/GenBank/DDBJ whole genome shotgun (WGS) entry which is preliminary data.</text>
</comment>
<name>A0A1Q9EL29_SYMMI</name>
<dbReference type="Proteomes" id="UP000186817">
    <property type="component" value="Unassembled WGS sequence"/>
</dbReference>
<sequence length="1150" mass="127700">MAKGNNKIAPIAFVEDAGIGPSEPSTHPLESCSSTTSEQIHEEFSRPEHIHEEFAPTEATEAQLQPPRVGDVPEDSSSHAPVHEDGRPQERPNENEEQSKKPSVQERKAEWKRDTWTDQEWQRWYGQKQYPKQQREWQRPQRDMRSGAGGHHWSWASYVQVSADGLLSIRLAKMGLDERTIQSFCSWFPTELRRLKEAKVRKLYVSSDDIVLAHEVDISQNDLSDEALRILLLTLRQARVVIGAAKFYRNKFSCRSAQLLAQWIRSAPWAIFELHLSHNHIKTAGALELIKAVAENRSYPSARPGSKNWPLPLWLRLESNNITDVHGFEEQAEICLQTARPEARGKLICWWEHRNRCGCRSDSCAHSTANHCPVLHIPRLSQLETRKEEDSLHRSPQDGTANVSTNAESETDPTSHPHASCVGDFRMLPSEEWRKIHYFFLGSRTEQHDSIGPAGTPGVHRKQANWDPWPIATEWAVAELELFDPLPQLGNVRVVRVQLVDFDTTDNVECRDPPLVARFSGAGFVGGYPKKEGPSIANFINFLSMPGGVACGAEGAWLEAQPLGTREEGLEEGCRFSQLSGGSWEHLARWEDLPVFAGITANIPAELLGPRPSVWVAGVAPEAWRIIEIEIFSAENCSSPLAFQTFSSGGLGMALAGDGDLTSAWQVTEPELRLEGKMYPLAATMQEGAAEAASLVASGTWLGLYEGTETLHRLGWPWLGLSTAGGVMPLCLRLLQANESLHFANDLVLQRWSGSAWLDYQVSLSGIGTIAPHFTELGVGLSYLPETWARMPFLDRLQWRVQAHGAWPTFPSVKKLRAVALIKGFKFMWLLLRLVAYTGGALLLSLLAVLLYVTFFPKRVHELKGLCCAVTGASDGLGVFIAHALAAEGVEKLVLGARRVERLEEVKADLVNRFPKVKVLTLKLDVTDGESRNDFLRQATTFGPCQVLINNAGVMTPCFFESFPTEALDAMLQTNLCGTLHLTKHFLPELFKQKQAHVVNISSITSKLSVPYSSIYAATKAALSSFTLSLRLEMLVEQSPVTVHCISPGLVKDTGLAERACQNTGTTIEESGKNLGYTTPEEVARAVVRAIQYDEAEVVVNSNRLRLLFALTAFFPSFWEIVTPMMENAGLDSTKNLRKSAEQTLLATSK</sequence>
<dbReference type="AlphaFoldDB" id="A0A1Q9EL29"/>
<reference evidence="6 7" key="1">
    <citation type="submission" date="2016-02" db="EMBL/GenBank/DDBJ databases">
        <title>Genome analysis of coral dinoflagellate symbionts highlights evolutionary adaptations to a symbiotic lifestyle.</title>
        <authorList>
            <person name="Aranda M."/>
            <person name="Li Y."/>
            <person name="Liew Y.J."/>
            <person name="Baumgarten S."/>
            <person name="Simakov O."/>
            <person name="Wilson M."/>
            <person name="Piel J."/>
            <person name="Ashoor H."/>
            <person name="Bougouffa S."/>
            <person name="Bajic V.B."/>
            <person name="Ryu T."/>
            <person name="Ravasi T."/>
            <person name="Bayer T."/>
            <person name="Micklem G."/>
            <person name="Kim H."/>
            <person name="Bhak J."/>
            <person name="Lajeunesse T.C."/>
            <person name="Voolstra C.R."/>
        </authorList>
    </citation>
    <scope>NUCLEOTIDE SEQUENCE [LARGE SCALE GENOMIC DNA]</scope>
    <source>
        <strain evidence="6 7">CCMP2467</strain>
    </source>
</reference>
<dbReference type="PANTHER" id="PTHR44196:SF1">
    <property type="entry name" value="DEHYDROGENASE_REDUCTASE SDR FAMILY MEMBER 7B"/>
    <property type="match status" value="1"/>
</dbReference>
<evidence type="ECO:0000256" key="4">
    <source>
        <dbReference type="SAM" id="MobiDB-lite"/>
    </source>
</evidence>
<dbReference type="PROSITE" id="PS00061">
    <property type="entry name" value="ADH_SHORT"/>
    <property type="match status" value="1"/>
</dbReference>
<dbReference type="GO" id="GO:0016491">
    <property type="term" value="F:oxidoreductase activity"/>
    <property type="evidence" value="ECO:0007669"/>
    <property type="project" value="UniProtKB-KW"/>
</dbReference>
<keyword evidence="5" id="KW-1133">Transmembrane helix</keyword>
<feature type="compositionally biased region" description="Basic and acidic residues" evidence="4">
    <location>
        <begin position="385"/>
        <end position="396"/>
    </location>
</feature>
<keyword evidence="7" id="KW-1185">Reference proteome</keyword>
<dbReference type="GO" id="GO:0016020">
    <property type="term" value="C:membrane"/>
    <property type="evidence" value="ECO:0007669"/>
    <property type="project" value="TreeGrafter"/>
</dbReference>
<evidence type="ECO:0000256" key="5">
    <source>
        <dbReference type="SAM" id="Phobius"/>
    </source>
</evidence>
<dbReference type="InterPro" id="IPR036291">
    <property type="entry name" value="NAD(P)-bd_dom_sf"/>
</dbReference>
<dbReference type="Gene3D" id="3.80.10.10">
    <property type="entry name" value="Ribonuclease Inhibitor"/>
    <property type="match status" value="1"/>
</dbReference>
<feature type="region of interest" description="Disordered" evidence="4">
    <location>
        <begin position="1"/>
        <end position="112"/>
    </location>
</feature>
<evidence type="ECO:0000256" key="3">
    <source>
        <dbReference type="ARBA" id="ARBA00037096"/>
    </source>
</evidence>
<feature type="region of interest" description="Disordered" evidence="4">
    <location>
        <begin position="385"/>
        <end position="421"/>
    </location>
</feature>
<proteinExistence type="inferred from homology"/>
<dbReference type="EMBL" id="LSRX01000123">
    <property type="protein sequence ID" value="OLQ08146.1"/>
    <property type="molecule type" value="Genomic_DNA"/>
</dbReference>
<keyword evidence="5" id="KW-0812">Transmembrane</keyword>
<organism evidence="6 7">
    <name type="scientific">Symbiodinium microadriaticum</name>
    <name type="common">Dinoflagellate</name>
    <name type="synonym">Zooxanthella microadriatica</name>
    <dbReference type="NCBI Taxonomy" id="2951"/>
    <lineage>
        <taxon>Eukaryota</taxon>
        <taxon>Sar</taxon>
        <taxon>Alveolata</taxon>
        <taxon>Dinophyceae</taxon>
        <taxon>Suessiales</taxon>
        <taxon>Symbiodiniaceae</taxon>
        <taxon>Symbiodinium</taxon>
    </lineage>
</organism>
<dbReference type="InterPro" id="IPR032675">
    <property type="entry name" value="LRR_dom_sf"/>
</dbReference>
<comment type="similarity">
    <text evidence="1">Belongs to the short-chain dehydrogenases/reductases (SDR) family.</text>
</comment>
<protein>
    <submittedName>
        <fullName evidence="6">Ketoacyl reductase HetN</fullName>
    </submittedName>
</protein>
<dbReference type="PRINTS" id="PR00080">
    <property type="entry name" value="SDRFAMILY"/>
</dbReference>
<evidence type="ECO:0000313" key="6">
    <source>
        <dbReference type="EMBL" id="OLQ08146.1"/>
    </source>
</evidence>
<evidence type="ECO:0000256" key="2">
    <source>
        <dbReference type="ARBA" id="ARBA00023002"/>
    </source>
</evidence>
<gene>
    <name evidence="6" type="primary">hetN</name>
    <name evidence="6" type="ORF">AK812_SmicGene8374</name>
</gene>
<dbReference type="Pfam" id="PF00106">
    <property type="entry name" value="adh_short"/>
    <property type="match status" value="1"/>
</dbReference>
<dbReference type="PANTHER" id="PTHR44196">
    <property type="entry name" value="DEHYDROGENASE/REDUCTASE SDR FAMILY MEMBER 7B"/>
    <property type="match status" value="1"/>
</dbReference>
<feature type="compositionally biased region" description="Basic and acidic residues" evidence="4">
    <location>
        <begin position="39"/>
        <end position="54"/>
    </location>
</feature>
<feature type="compositionally biased region" description="Polar residues" evidence="4">
    <location>
        <begin position="397"/>
        <end position="414"/>
    </location>
</feature>
<keyword evidence="5" id="KW-0472">Membrane</keyword>
<accession>A0A1Q9EL29</accession>
<keyword evidence="2" id="KW-0560">Oxidoreductase</keyword>
<dbReference type="InterPro" id="IPR002347">
    <property type="entry name" value="SDR_fam"/>
</dbReference>
<dbReference type="InterPro" id="IPR020904">
    <property type="entry name" value="Sc_DH/Rdtase_CS"/>
</dbReference>
<feature type="compositionally biased region" description="Basic and acidic residues" evidence="4">
    <location>
        <begin position="81"/>
        <end position="112"/>
    </location>
</feature>